<feature type="compositionally biased region" description="Low complexity" evidence="1">
    <location>
        <begin position="221"/>
        <end position="238"/>
    </location>
</feature>
<evidence type="ECO:0000313" key="3">
    <source>
        <dbReference type="EMBL" id="KFA68148.1"/>
    </source>
</evidence>
<evidence type="ECO:0000256" key="2">
    <source>
        <dbReference type="SAM" id="Phobius"/>
    </source>
</evidence>
<keyword evidence="2" id="KW-0812">Transmembrane</keyword>
<proteinExistence type="predicted"/>
<sequence length="281" mass="30449">MIELDGLLSRSQIYAEEMIFNTKMMQSESSQMMAEMSARMAKMSLMLALVAIFYVPMSTLATIISMPVFNFENYWVDWSFRPVNGSNIRDEPVSVASSASASASTPVFSGYFWIWLILAPILTVVTFRILERNMYKNTPYNAGGAVEDVPGSSQDNKSRWKHAGSLSATAVIRFLNIFSDGNTHSPFRGSKQSSTPRSSPARASGSAASLGNLPIPSVRNRQSTSPGRQSSRQSSQVRPGGGIEMIQVAIVPDTAGSRPPSAVGLRSSSRTQPPVDPGNIV</sequence>
<keyword evidence="2" id="KW-0472">Membrane</keyword>
<dbReference type="OrthoDB" id="5392974at2759"/>
<keyword evidence="4" id="KW-1185">Reference proteome</keyword>
<reference evidence="3 4" key="1">
    <citation type="journal article" date="2014" name="BMC Genomics">
        <title>Comparative genome sequencing reveals chemotype-specific gene clusters in the toxigenic black mold Stachybotrys.</title>
        <authorList>
            <person name="Semeiks J."/>
            <person name="Borek D."/>
            <person name="Otwinowski Z."/>
            <person name="Grishin N.V."/>
        </authorList>
    </citation>
    <scope>NUCLEOTIDE SEQUENCE [LARGE SCALE GENOMIC DNA]</scope>
    <source>
        <strain evidence="3 4">IBT 40285</strain>
    </source>
</reference>
<accession>A0A084QW13</accession>
<feature type="region of interest" description="Disordered" evidence="1">
    <location>
        <begin position="183"/>
        <end position="281"/>
    </location>
</feature>
<dbReference type="EMBL" id="KL659987">
    <property type="protein sequence ID" value="KFA68148.1"/>
    <property type="molecule type" value="Genomic_DNA"/>
</dbReference>
<feature type="compositionally biased region" description="Low complexity" evidence="1">
    <location>
        <begin position="193"/>
        <end position="209"/>
    </location>
</feature>
<name>A0A084QW13_STAC4</name>
<dbReference type="Proteomes" id="UP000028524">
    <property type="component" value="Unassembled WGS sequence"/>
</dbReference>
<evidence type="ECO:0000256" key="1">
    <source>
        <dbReference type="SAM" id="MobiDB-lite"/>
    </source>
</evidence>
<evidence type="ECO:0000313" key="4">
    <source>
        <dbReference type="Proteomes" id="UP000028524"/>
    </source>
</evidence>
<protein>
    <submittedName>
        <fullName evidence="3">Uncharacterized protein</fullName>
    </submittedName>
</protein>
<keyword evidence="2" id="KW-1133">Transmembrane helix</keyword>
<feature type="transmembrane region" description="Helical" evidence="2">
    <location>
        <begin position="45"/>
        <end position="69"/>
    </location>
</feature>
<organism evidence="3 4">
    <name type="scientific">Stachybotrys chlorohalonatus (strain IBT 40285)</name>
    <dbReference type="NCBI Taxonomy" id="1283841"/>
    <lineage>
        <taxon>Eukaryota</taxon>
        <taxon>Fungi</taxon>
        <taxon>Dikarya</taxon>
        <taxon>Ascomycota</taxon>
        <taxon>Pezizomycotina</taxon>
        <taxon>Sordariomycetes</taxon>
        <taxon>Hypocreomycetidae</taxon>
        <taxon>Hypocreales</taxon>
        <taxon>Stachybotryaceae</taxon>
        <taxon>Stachybotrys</taxon>
    </lineage>
</organism>
<feature type="region of interest" description="Disordered" evidence="1">
    <location>
        <begin position="141"/>
        <end position="160"/>
    </location>
</feature>
<feature type="transmembrane region" description="Helical" evidence="2">
    <location>
        <begin position="112"/>
        <end position="130"/>
    </location>
</feature>
<gene>
    <name evidence="3" type="ORF">S40285_10648</name>
</gene>
<dbReference type="InParanoid" id="A0A084QW13"/>
<dbReference type="HOGENOM" id="CLU_991038_0_0_1"/>
<dbReference type="AlphaFoldDB" id="A0A084QW13"/>